<dbReference type="GO" id="GO:0070509">
    <property type="term" value="P:calcium ion import"/>
    <property type="evidence" value="ECO:0007669"/>
    <property type="project" value="TreeGrafter"/>
</dbReference>
<dbReference type="GO" id="GO:0008332">
    <property type="term" value="F:low voltage-gated calcium channel activity"/>
    <property type="evidence" value="ECO:0007669"/>
    <property type="project" value="TreeGrafter"/>
</dbReference>
<proteinExistence type="predicted"/>
<sequence>DDDDDDGIYIREENKRSKINLLCHKYILSYLTKFRELITCIVASRFFRRLVLSSIVINTLSMGIEYHGQPPSLTNALEYSNLVFTSLFAIEMIFKIVAEGCLKYIKNAYNLFDSAIVIMSIVELQGNKNSGLSVLRTFRLLRVLKLVRFMPTLRRQLVREISFLINSCFFIH</sequence>
<reference evidence="6" key="1">
    <citation type="submission" date="2021-02" db="EMBL/GenBank/DDBJ databases">
        <authorList>
            <person name="Nowell W R."/>
        </authorList>
    </citation>
    <scope>NUCLEOTIDE SEQUENCE</scope>
</reference>
<feature type="non-terminal residue" evidence="6">
    <location>
        <position position="1"/>
    </location>
</feature>
<evidence type="ECO:0000256" key="4">
    <source>
        <dbReference type="ARBA" id="ARBA00023136"/>
    </source>
</evidence>
<gene>
    <name evidence="6" type="ORF">SMN809_LOCUS14279</name>
</gene>
<comment type="caution">
    <text evidence="6">The sequence shown here is derived from an EMBL/GenBank/DDBJ whole genome shotgun (WGS) entry which is preliminary data.</text>
</comment>
<dbReference type="PANTHER" id="PTHR10037">
    <property type="entry name" value="VOLTAGE-GATED CATION CHANNEL CALCIUM AND SODIUM"/>
    <property type="match status" value="1"/>
</dbReference>
<dbReference type="InterPro" id="IPR043203">
    <property type="entry name" value="VGCC_Ca_Na"/>
</dbReference>
<organism evidence="6 7">
    <name type="scientific">Rotaria magnacalcarata</name>
    <dbReference type="NCBI Taxonomy" id="392030"/>
    <lineage>
        <taxon>Eukaryota</taxon>
        <taxon>Metazoa</taxon>
        <taxon>Spiralia</taxon>
        <taxon>Gnathifera</taxon>
        <taxon>Rotifera</taxon>
        <taxon>Eurotatoria</taxon>
        <taxon>Bdelloidea</taxon>
        <taxon>Philodinida</taxon>
        <taxon>Philodinidae</taxon>
        <taxon>Rotaria</taxon>
    </lineage>
</organism>
<dbReference type="PANTHER" id="PTHR10037:SF230">
    <property type="entry name" value="CA[2+]-CHANNEL PROTEIN ALPHA[[1]] SUBUNIT T, ISOFORM F"/>
    <property type="match status" value="1"/>
</dbReference>
<evidence type="ECO:0000259" key="5">
    <source>
        <dbReference type="Pfam" id="PF00520"/>
    </source>
</evidence>
<dbReference type="SUPFAM" id="SSF81324">
    <property type="entry name" value="Voltage-gated potassium channels"/>
    <property type="match status" value="1"/>
</dbReference>
<dbReference type="EMBL" id="CAJOBI010005848">
    <property type="protein sequence ID" value="CAF4044120.1"/>
    <property type="molecule type" value="Genomic_DNA"/>
</dbReference>
<keyword evidence="3" id="KW-1133">Transmembrane helix</keyword>
<dbReference type="InterPro" id="IPR027359">
    <property type="entry name" value="Volt_channel_dom_sf"/>
</dbReference>
<dbReference type="FunFam" id="1.20.120.350:FF:000007">
    <property type="entry name" value="Voltage-dependent T-type calcium channel subunit alpha"/>
    <property type="match status" value="1"/>
</dbReference>
<dbReference type="GO" id="GO:0043005">
    <property type="term" value="C:neuron projection"/>
    <property type="evidence" value="ECO:0007669"/>
    <property type="project" value="TreeGrafter"/>
</dbReference>
<dbReference type="GO" id="GO:0086010">
    <property type="term" value="P:membrane depolarization during action potential"/>
    <property type="evidence" value="ECO:0007669"/>
    <property type="project" value="TreeGrafter"/>
</dbReference>
<accession>A0A8S2PE76</accession>
<comment type="subcellular location">
    <subcellularLocation>
        <location evidence="1">Membrane</location>
        <topology evidence="1">Multi-pass membrane protein</topology>
    </subcellularLocation>
</comment>
<dbReference type="AlphaFoldDB" id="A0A8S2PE76"/>
<evidence type="ECO:0000313" key="6">
    <source>
        <dbReference type="EMBL" id="CAF4044120.1"/>
    </source>
</evidence>
<dbReference type="Proteomes" id="UP000676336">
    <property type="component" value="Unassembled WGS sequence"/>
</dbReference>
<dbReference type="Gene3D" id="1.20.120.350">
    <property type="entry name" value="Voltage-gated potassium channels. Chain C"/>
    <property type="match status" value="1"/>
</dbReference>
<dbReference type="GO" id="GO:0005248">
    <property type="term" value="F:voltage-gated sodium channel activity"/>
    <property type="evidence" value="ECO:0007669"/>
    <property type="project" value="TreeGrafter"/>
</dbReference>
<evidence type="ECO:0000313" key="7">
    <source>
        <dbReference type="Proteomes" id="UP000676336"/>
    </source>
</evidence>
<evidence type="ECO:0000256" key="3">
    <source>
        <dbReference type="ARBA" id="ARBA00022989"/>
    </source>
</evidence>
<feature type="domain" description="Ion transport" evidence="5">
    <location>
        <begin position="45"/>
        <end position="172"/>
    </location>
</feature>
<dbReference type="InterPro" id="IPR005821">
    <property type="entry name" value="Ion_trans_dom"/>
</dbReference>
<keyword evidence="2" id="KW-0812">Transmembrane</keyword>
<evidence type="ECO:0000256" key="2">
    <source>
        <dbReference type="ARBA" id="ARBA00022692"/>
    </source>
</evidence>
<evidence type="ECO:0000256" key="1">
    <source>
        <dbReference type="ARBA" id="ARBA00004141"/>
    </source>
</evidence>
<dbReference type="Pfam" id="PF00520">
    <property type="entry name" value="Ion_trans"/>
    <property type="match status" value="1"/>
</dbReference>
<dbReference type="GO" id="GO:0001518">
    <property type="term" value="C:voltage-gated sodium channel complex"/>
    <property type="evidence" value="ECO:0007669"/>
    <property type="project" value="TreeGrafter"/>
</dbReference>
<name>A0A8S2PE76_9BILA</name>
<protein>
    <recommendedName>
        <fullName evidence="5">Ion transport domain-containing protein</fullName>
    </recommendedName>
</protein>
<keyword evidence="4" id="KW-0472">Membrane</keyword>